<feature type="compositionally biased region" description="Polar residues" evidence="1">
    <location>
        <begin position="39"/>
        <end position="58"/>
    </location>
</feature>
<feature type="region of interest" description="Disordered" evidence="1">
    <location>
        <begin position="1"/>
        <end position="62"/>
    </location>
</feature>
<name>A0AAV4WNA7_9ARAC</name>
<gene>
    <name evidence="2" type="ORF">CDAR_466021</name>
</gene>
<accession>A0AAV4WNA7</accession>
<evidence type="ECO:0000313" key="3">
    <source>
        <dbReference type="Proteomes" id="UP001054837"/>
    </source>
</evidence>
<evidence type="ECO:0000256" key="1">
    <source>
        <dbReference type="SAM" id="MobiDB-lite"/>
    </source>
</evidence>
<evidence type="ECO:0000313" key="2">
    <source>
        <dbReference type="EMBL" id="GIY83769.1"/>
    </source>
</evidence>
<dbReference type="AlphaFoldDB" id="A0AAV4WNA7"/>
<comment type="caution">
    <text evidence="2">The sequence shown here is derived from an EMBL/GenBank/DDBJ whole genome shotgun (WGS) entry which is preliminary data.</text>
</comment>
<dbReference type="Proteomes" id="UP001054837">
    <property type="component" value="Unassembled WGS sequence"/>
</dbReference>
<sequence>MAPADKNFPTIKPSQNSAREASSKKGPWPWHEIAPELSSGRTLTSRSATPTGQPSATSCPKKKLSPASFGNLLMNRLQGWEPSKNGIALFILSDFRKQADYFYIVARAKRNESLTSILEDRRFLRRCQSSAERIVDFHSRRIRGKEPVAMNQRGSQWLVYARRPEILRSDIDLFSWPSCFNFHRRKVKV</sequence>
<dbReference type="EMBL" id="BPLQ01014851">
    <property type="protein sequence ID" value="GIY83769.1"/>
    <property type="molecule type" value="Genomic_DNA"/>
</dbReference>
<protein>
    <submittedName>
        <fullName evidence="2">Uncharacterized protein</fullName>
    </submittedName>
</protein>
<organism evidence="2 3">
    <name type="scientific">Caerostris darwini</name>
    <dbReference type="NCBI Taxonomy" id="1538125"/>
    <lineage>
        <taxon>Eukaryota</taxon>
        <taxon>Metazoa</taxon>
        <taxon>Ecdysozoa</taxon>
        <taxon>Arthropoda</taxon>
        <taxon>Chelicerata</taxon>
        <taxon>Arachnida</taxon>
        <taxon>Araneae</taxon>
        <taxon>Araneomorphae</taxon>
        <taxon>Entelegynae</taxon>
        <taxon>Araneoidea</taxon>
        <taxon>Araneidae</taxon>
        <taxon>Caerostris</taxon>
    </lineage>
</organism>
<keyword evidence="3" id="KW-1185">Reference proteome</keyword>
<proteinExistence type="predicted"/>
<reference evidence="2 3" key="1">
    <citation type="submission" date="2021-06" db="EMBL/GenBank/DDBJ databases">
        <title>Caerostris darwini draft genome.</title>
        <authorList>
            <person name="Kono N."/>
            <person name="Arakawa K."/>
        </authorList>
    </citation>
    <scope>NUCLEOTIDE SEQUENCE [LARGE SCALE GENOMIC DNA]</scope>
</reference>